<organism evidence="7 8">
    <name type="scientific">Podospora didyma</name>
    <dbReference type="NCBI Taxonomy" id="330526"/>
    <lineage>
        <taxon>Eukaryota</taxon>
        <taxon>Fungi</taxon>
        <taxon>Dikarya</taxon>
        <taxon>Ascomycota</taxon>
        <taxon>Pezizomycotina</taxon>
        <taxon>Sordariomycetes</taxon>
        <taxon>Sordariomycetidae</taxon>
        <taxon>Sordariales</taxon>
        <taxon>Podosporaceae</taxon>
        <taxon>Podospora</taxon>
    </lineage>
</organism>
<dbReference type="InterPro" id="IPR013752">
    <property type="entry name" value="KPA_reductase"/>
</dbReference>
<dbReference type="SUPFAM" id="SSF51735">
    <property type="entry name" value="NAD(P)-binding Rossmann-fold domains"/>
    <property type="match status" value="1"/>
</dbReference>
<dbReference type="PANTHER" id="PTHR43765">
    <property type="entry name" value="2-DEHYDROPANTOATE 2-REDUCTASE-RELATED"/>
    <property type="match status" value="1"/>
</dbReference>
<evidence type="ECO:0000259" key="6">
    <source>
        <dbReference type="Pfam" id="PF08546"/>
    </source>
</evidence>
<reference evidence="7" key="2">
    <citation type="submission" date="2023-06" db="EMBL/GenBank/DDBJ databases">
        <authorList>
            <consortium name="Lawrence Berkeley National Laboratory"/>
            <person name="Haridas S."/>
            <person name="Hensen N."/>
            <person name="Bonometti L."/>
            <person name="Westerberg I."/>
            <person name="Brannstrom I.O."/>
            <person name="Guillou S."/>
            <person name="Cros-Aarteil S."/>
            <person name="Calhoun S."/>
            <person name="Kuo A."/>
            <person name="Mondo S."/>
            <person name="Pangilinan J."/>
            <person name="Riley R."/>
            <person name="LaButti K."/>
            <person name="Andreopoulos B."/>
            <person name="Lipzen A."/>
            <person name="Chen C."/>
            <person name="Yanf M."/>
            <person name="Daum C."/>
            <person name="Ng V."/>
            <person name="Clum A."/>
            <person name="Steindorff A."/>
            <person name="Ohm R."/>
            <person name="Martin F."/>
            <person name="Silar P."/>
            <person name="Natvig D."/>
            <person name="Lalanne C."/>
            <person name="Gautier V."/>
            <person name="Ament-velasquez S.L."/>
            <person name="Kruys A."/>
            <person name="Hutchinson M.I."/>
            <person name="Powell A.J."/>
            <person name="Barry K."/>
            <person name="Miller A.N."/>
            <person name="Grigoriev I.V."/>
            <person name="Debuchy R."/>
            <person name="Gladieux P."/>
            <person name="Thoren M.H."/>
            <person name="Johannesson H."/>
        </authorList>
    </citation>
    <scope>NUCLEOTIDE SEQUENCE</scope>
    <source>
        <strain evidence="7">CBS 232.78</strain>
    </source>
</reference>
<reference evidence="7" key="1">
    <citation type="journal article" date="2023" name="Mol. Phylogenet. Evol.">
        <title>Genome-scale phylogeny and comparative genomics of the fungal order Sordariales.</title>
        <authorList>
            <person name="Hensen N."/>
            <person name="Bonometti L."/>
            <person name="Westerberg I."/>
            <person name="Brannstrom I.O."/>
            <person name="Guillou S."/>
            <person name="Cros-Aarteil S."/>
            <person name="Calhoun S."/>
            <person name="Haridas S."/>
            <person name="Kuo A."/>
            <person name="Mondo S."/>
            <person name="Pangilinan J."/>
            <person name="Riley R."/>
            <person name="LaButti K."/>
            <person name="Andreopoulos B."/>
            <person name="Lipzen A."/>
            <person name="Chen C."/>
            <person name="Yan M."/>
            <person name="Daum C."/>
            <person name="Ng V."/>
            <person name="Clum A."/>
            <person name="Steindorff A."/>
            <person name="Ohm R.A."/>
            <person name="Martin F."/>
            <person name="Silar P."/>
            <person name="Natvig D.O."/>
            <person name="Lalanne C."/>
            <person name="Gautier V."/>
            <person name="Ament-Velasquez S.L."/>
            <person name="Kruys A."/>
            <person name="Hutchinson M.I."/>
            <person name="Powell A.J."/>
            <person name="Barry K."/>
            <person name="Miller A.N."/>
            <person name="Grigoriev I.V."/>
            <person name="Debuchy R."/>
            <person name="Gladieux P."/>
            <person name="Hiltunen Thoren M."/>
            <person name="Johannesson H."/>
        </authorList>
    </citation>
    <scope>NUCLEOTIDE SEQUENCE</scope>
    <source>
        <strain evidence="7">CBS 232.78</strain>
    </source>
</reference>
<sequence>MRAPRCVSLRLSPRTFILSRGHNGVVIGTISTPTLTAHRCRALSSWGAPPDDAPRHESSPDDTIYILGVGRLGQLVAHALAQSKPQLPVALLFHRRERVDEFKAAGHAIECTTPPPHPTTDKQTGFRFENLQPPPLEDPFIKPWKTQRDRPLPAPPKVPRNLDPIKYLVVATKAVDLQHALGLGPIRDRLNHDSTILFLPHGMGITDLVSTHDFPDPKLRPTYWAAICSASVYSTAPFSIVHAKRGPLTVGRVMTPDDDAGRHAQENNHLIRQLLQAKALETTVVSADELKEAQLLNLVVEAVVSSLTAIHRCSDGELLDDPSRLTTITKLLEEVGPIVRALLPTSLDDRRRRKFSDAGLMDLVRAAASSTAKNTSPLLRELREGERPDIDAVCGYLVKQGRIHGLPTTLIRLVYKMICGEWFGNIPRGIPGLKPKLPM</sequence>
<dbReference type="EMBL" id="JAULSW010000002">
    <property type="protein sequence ID" value="KAK3391151.1"/>
    <property type="molecule type" value="Genomic_DNA"/>
</dbReference>
<comment type="similarity">
    <text evidence="1">Belongs to the ketopantoate reductase family.</text>
</comment>
<comment type="caution">
    <text evidence="7">The sequence shown here is derived from an EMBL/GenBank/DDBJ whole genome shotgun (WGS) entry which is preliminary data.</text>
</comment>
<dbReference type="InterPro" id="IPR036291">
    <property type="entry name" value="NAD(P)-bd_dom_sf"/>
</dbReference>
<dbReference type="SUPFAM" id="SSF48179">
    <property type="entry name" value="6-phosphogluconate dehydrogenase C-terminal domain-like"/>
    <property type="match status" value="1"/>
</dbReference>
<evidence type="ECO:0000313" key="8">
    <source>
        <dbReference type="Proteomes" id="UP001285441"/>
    </source>
</evidence>
<evidence type="ECO:0000259" key="5">
    <source>
        <dbReference type="Pfam" id="PF02558"/>
    </source>
</evidence>
<evidence type="ECO:0000256" key="4">
    <source>
        <dbReference type="SAM" id="MobiDB-lite"/>
    </source>
</evidence>
<feature type="domain" description="Ketopantoate reductase N-terminal" evidence="5">
    <location>
        <begin position="64"/>
        <end position="252"/>
    </location>
</feature>
<name>A0AAE0P0J6_9PEZI</name>
<evidence type="ECO:0000313" key="7">
    <source>
        <dbReference type="EMBL" id="KAK3391151.1"/>
    </source>
</evidence>
<dbReference type="InterPro" id="IPR008927">
    <property type="entry name" value="6-PGluconate_DH-like_C_sf"/>
</dbReference>
<dbReference type="GO" id="GO:0005739">
    <property type="term" value="C:mitochondrion"/>
    <property type="evidence" value="ECO:0007669"/>
    <property type="project" value="TreeGrafter"/>
</dbReference>
<evidence type="ECO:0000256" key="2">
    <source>
        <dbReference type="ARBA" id="ARBA00022857"/>
    </source>
</evidence>
<dbReference type="AlphaFoldDB" id="A0AAE0P0J6"/>
<feature type="domain" description="Ketopantoate reductase C-terminal" evidence="6">
    <location>
        <begin position="290"/>
        <end position="418"/>
    </location>
</feature>
<accession>A0AAE0P0J6</accession>
<dbReference type="GO" id="GO:0008677">
    <property type="term" value="F:2-dehydropantoate 2-reductase activity"/>
    <property type="evidence" value="ECO:0007669"/>
    <property type="project" value="TreeGrafter"/>
</dbReference>
<evidence type="ECO:0000256" key="3">
    <source>
        <dbReference type="ARBA" id="ARBA00023002"/>
    </source>
</evidence>
<evidence type="ECO:0000256" key="1">
    <source>
        <dbReference type="ARBA" id="ARBA00007870"/>
    </source>
</evidence>
<dbReference type="PANTHER" id="PTHR43765:SF2">
    <property type="entry name" value="2-DEHYDROPANTOATE 2-REDUCTASE"/>
    <property type="match status" value="1"/>
</dbReference>
<dbReference type="GO" id="GO:0050661">
    <property type="term" value="F:NADP binding"/>
    <property type="evidence" value="ECO:0007669"/>
    <property type="project" value="TreeGrafter"/>
</dbReference>
<dbReference type="Gene3D" id="1.10.1040.10">
    <property type="entry name" value="N-(1-d-carboxylethyl)-l-norvaline Dehydrogenase, domain 2"/>
    <property type="match status" value="1"/>
</dbReference>
<keyword evidence="2" id="KW-0521">NADP</keyword>
<keyword evidence="8" id="KW-1185">Reference proteome</keyword>
<dbReference type="InterPro" id="IPR013328">
    <property type="entry name" value="6PGD_dom2"/>
</dbReference>
<dbReference type="Gene3D" id="3.40.50.720">
    <property type="entry name" value="NAD(P)-binding Rossmann-like Domain"/>
    <property type="match status" value="1"/>
</dbReference>
<proteinExistence type="inferred from homology"/>
<dbReference type="InterPro" id="IPR013332">
    <property type="entry name" value="KPR_N"/>
</dbReference>
<protein>
    <submittedName>
        <fullName evidence="7">Ketopantoate reductase PanE/ApbA C terminal-domain-containing protein</fullName>
    </submittedName>
</protein>
<gene>
    <name evidence="7" type="ORF">B0H63DRAFT_467369</name>
</gene>
<dbReference type="Proteomes" id="UP001285441">
    <property type="component" value="Unassembled WGS sequence"/>
</dbReference>
<dbReference type="Pfam" id="PF02558">
    <property type="entry name" value="ApbA"/>
    <property type="match status" value="1"/>
</dbReference>
<dbReference type="Pfam" id="PF08546">
    <property type="entry name" value="ApbA_C"/>
    <property type="match status" value="1"/>
</dbReference>
<dbReference type="InterPro" id="IPR050838">
    <property type="entry name" value="Ketopantoate_reductase"/>
</dbReference>
<feature type="region of interest" description="Disordered" evidence="4">
    <location>
        <begin position="138"/>
        <end position="157"/>
    </location>
</feature>
<keyword evidence="3" id="KW-0560">Oxidoreductase</keyword>